<dbReference type="InterPro" id="IPR049712">
    <property type="entry name" value="Poly_export"/>
</dbReference>
<evidence type="ECO:0000256" key="11">
    <source>
        <dbReference type="ARBA" id="ARBA00023136"/>
    </source>
</evidence>
<evidence type="ECO:0000259" key="17">
    <source>
        <dbReference type="Pfam" id="PF22461"/>
    </source>
</evidence>
<evidence type="ECO:0000256" key="9">
    <source>
        <dbReference type="ARBA" id="ARBA00023065"/>
    </source>
</evidence>
<keyword evidence="10" id="KW-0626">Porin</keyword>
<dbReference type="PANTHER" id="PTHR33619">
    <property type="entry name" value="POLYSACCHARIDE EXPORT PROTEIN GFCE-RELATED"/>
    <property type="match status" value="1"/>
</dbReference>
<keyword evidence="3" id="KW-0813">Transport</keyword>
<dbReference type="GO" id="GO:0006811">
    <property type="term" value="P:monoatomic ion transport"/>
    <property type="evidence" value="ECO:0007669"/>
    <property type="project" value="UniProtKB-KW"/>
</dbReference>
<evidence type="ECO:0000256" key="12">
    <source>
        <dbReference type="ARBA" id="ARBA00023139"/>
    </source>
</evidence>
<evidence type="ECO:0000256" key="15">
    <source>
        <dbReference type="SAM" id="SignalP"/>
    </source>
</evidence>
<evidence type="ECO:0000313" key="18">
    <source>
        <dbReference type="EMBL" id="SLN30843.1"/>
    </source>
</evidence>
<keyword evidence="13" id="KW-0998">Cell outer membrane</keyword>
<keyword evidence="19" id="KW-1185">Reference proteome</keyword>
<keyword evidence="6" id="KW-0812">Transmembrane</keyword>
<evidence type="ECO:0000256" key="1">
    <source>
        <dbReference type="ARBA" id="ARBA00004571"/>
    </source>
</evidence>
<feature type="domain" description="SLBB" evidence="17">
    <location>
        <begin position="170"/>
        <end position="244"/>
    </location>
</feature>
<dbReference type="GO" id="GO:0015159">
    <property type="term" value="F:polysaccharide transmembrane transporter activity"/>
    <property type="evidence" value="ECO:0007669"/>
    <property type="project" value="InterPro"/>
</dbReference>
<dbReference type="Pfam" id="PF02563">
    <property type="entry name" value="Poly_export"/>
    <property type="match status" value="1"/>
</dbReference>
<evidence type="ECO:0000313" key="19">
    <source>
        <dbReference type="Proteomes" id="UP000193409"/>
    </source>
</evidence>
<keyword evidence="11" id="KW-0472">Membrane</keyword>
<keyword evidence="9" id="KW-0406">Ion transport</keyword>
<gene>
    <name evidence="18" type="primary">kpsD</name>
    <name evidence="18" type="ORF">PSA7680_01482</name>
</gene>
<dbReference type="GO" id="GO:0015288">
    <property type="term" value="F:porin activity"/>
    <property type="evidence" value="ECO:0007669"/>
    <property type="project" value="UniProtKB-KW"/>
</dbReference>
<keyword evidence="7 15" id="KW-0732">Signal</keyword>
<evidence type="ECO:0000256" key="6">
    <source>
        <dbReference type="ARBA" id="ARBA00022692"/>
    </source>
</evidence>
<feature type="domain" description="Polysaccharide export protein N-terminal" evidence="16">
    <location>
        <begin position="82"/>
        <end position="160"/>
    </location>
</feature>
<evidence type="ECO:0000256" key="13">
    <source>
        <dbReference type="ARBA" id="ARBA00023237"/>
    </source>
</evidence>
<reference evidence="18 19" key="1">
    <citation type="submission" date="2017-03" db="EMBL/GenBank/DDBJ databases">
        <authorList>
            <person name="Afonso C.L."/>
            <person name="Miller P.J."/>
            <person name="Scott M.A."/>
            <person name="Spackman E."/>
            <person name="Goraichik I."/>
            <person name="Dimitrov K.M."/>
            <person name="Suarez D.L."/>
            <person name="Swayne D.E."/>
        </authorList>
    </citation>
    <scope>NUCLEOTIDE SEQUENCE [LARGE SCALE GENOMIC DNA]</scope>
    <source>
        <strain evidence="18 19">CECT 7680</strain>
    </source>
</reference>
<keyword evidence="14" id="KW-0449">Lipoprotein</keyword>
<evidence type="ECO:0000256" key="2">
    <source>
        <dbReference type="ARBA" id="ARBA00009450"/>
    </source>
</evidence>
<keyword evidence="4" id="KW-1134">Transmembrane beta strand</keyword>
<evidence type="ECO:0000256" key="5">
    <source>
        <dbReference type="ARBA" id="ARBA00022597"/>
    </source>
</evidence>
<keyword evidence="12" id="KW-0564">Palmitate</keyword>
<dbReference type="InterPro" id="IPR003715">
    <property type="entry name" value="Poly_export_N"/>
</dbReference>
<dbReference type="PROSITE" id="PS51257">
    <property type="entry name" value="PROKAR_LIPOPROTEIN"/>
    <property type="match status" value="1"/>
</dbReference>
<protein>
    <submittedName>
        <fullName evidence="18">Polysialic acid transport protein KpsD</fullName>
    </submittedName>
</protein>
<dbReference type="EMBL" id="FWFQ01000008">
    <property type="protein sequence ID" value="SLN30843.1"/>
    <property type="molecule type" value="Genomic_DNA"/>
</dbReference>
<accession>A0A1Y5S211</accession>
<name>A0A1Y5S211_9RHOB</name>
<feature type="signal peptide" evidence="15">
    <location>
        <begin position="1"/>
        <end position="24"/>
    </location>
</feature>
<dbReference type="GO" id="GO:0046930">
    <property type="term" value="C:pore complex"/>
    <property type="evidence" value="ECO:0007669"/>
    <property type="project" value="UniProtKB-KW"/>
</dbReference>
<sequence>MKSVASSVARAAAFCLLFASLVGCSLPRSGPSKEEIYEGSVQRQGDAFIVTVNDRVTRATSLVPALGFSEAFQNAGVLGSDTISPGDTLALTIWENSDVPLLGQEGVNSTFLSEVQVDGSGHIFVPYAGRVRAAGNTPEALRKIITEKLDTQTPDPQVLIVRAAGDGSTVSVVGDVAAQGVYPIERPSRTLSGMLAQAGGITSELEITQINVIRGGKTERIWLTDLYKNPHMDIALRNGDRIVVQEDQRDFTVLGATGAQSRVPFESQTISAIEALALVGGLNSNLADPTGVFIMRNEPAEIANTVLGRNDLQGAQRMVYVLNLTEPNGMFMARDFVIREDDTLYVTEAPYVRWQKSLNAIVGPINTTASLSTLAN</sequence>
<keyword evidence="8" id="KW-0625">Polysaccharide transport</keyword>
<dbReference type="GO" id="GO:0009279">
    <property type="term" value="C:cell outer membrane"/>
    <property type="evidence" value="ECO:0007669"/>
    <property type="project" value="UniProtKB-SubCell"/>
</dbReference>
<evidence type="ECO:0000256" key="7">
    <source>
        <dbReference type="ARBA" id="ARBA00022729"/>
    </source>
</evidence>
<keyword evidence="5" id="KW-0762">Sugar transport</keyword>
<evidence type="ECO:0000259" key="16">
    <source>
        <dbReference type="Pfam" id="PF02563"/>
    </source>
</evidence>
<evidence type="ECO:0000256" key="3">
    <source>
        <dbReference type="ARBA" id="ARBA00022448"/>
    </source>
</evidence>
<dbReference type="PANTHER" id="PTHR33619:SF3">
    <property type="entry name" value="POLYSACCHARIDE EXPORT PROTEIN GFCE-RELATED"/>
    <property type="match status" value="1"/>
</dbReference>
<proteinExistence type="inferred from homology"/>
<organism evidence="18 19">
    <name type="scientific">Pseudoruegeria aquimaris</name>
    <dbReference type="NCBI Taxonomy" id="393663"/>
    <lineage>
        <taxon>Bacteria</taxon>
        <taxon>Pseudomonadati</taxon>
        <taxon>Pseudomonadota</taxon>
        <taxon>Alphaproteobacteria</taxon>
        <taxon>Rhodobacterales</taxon>
        <taxon>Roseobacteraceae</taxon>
        <taxon>Pseudoruegeria</taxon>
    </lineage>
</organism>
<evidence type="ECO:0000256" key="4">
    <source>
        <dbReference type="ARBA" id="ARBA00022452"/>
    </source>
</evidence>
<dbReference type="Proteomes" id="UP000193409">
    <property type="component" value="Unassembled WGS sequence"/>
</dbReference>
<comment type="similarity">
    <text evidence="2">Belongs to the BexD/CtrA/VexA family.</text>
</comment>
<comment type="subcellular location">
    <subcellularLocation>
        <location evidence="1">Cell outer membrane</location>
        <topology evidence="1">Multi-pass membrane protein</topology>
    </subcellularLocation>
</comment>
<evidence type="ECO:0000256" key="8">
    <source>
        <dbReference type="ARBA" id="ARBA00023047"/>
    </source>
</evidence>
<evidence type="ECO:0000256" key="10">
    <source>
        <dbReference type="ARBA" id="ARBA00023114"/>
    </source>
</evidence>
<dbReference type="InterPro" id="IPR054765">
    <property type="entry name" value="SLBB_dom"/>
</dbReference>
<evidence type="ECO:0000256" key="14">
    <source>
        <dbReference type="ARBA" id="ARBA00023288"/>
    </source>
</evidence>
<dbReference type="Pfam" id="PF22461">
    <property type="entry name" value="SLBB_2"/>
    <property type="match status" value="1"/>
</dbReference>
<dbReference type="AlphaFoldDB" id="A0A1Y5S211"/>
<feature type="chain" id="PRO_5012599391" evidence="15">
    <location>
        <begin position="25"/>
        <end position="376"/>
    </location>
</feature>
<dbReference type="Gene3D" id="3.30.1950.10">
    <property type="entry name" value="wza like domain"/>
    <property type="match status" value="1"/>
</dbReference>
<dbReference type="Gene3D" id="3.10.560.10">
    <property type="entry name" value="Outer membrane lipoprotein wza domain like"/>
    <property type="match status" value="2"/>
</dbReference>